<dbReference type="STRING" id="1392247.A0A3N4L2C6"/>
<accession>A0A3N4L2C6</accession>
<evidence type="ECO:0000313" key="2">
    <source>
        <dbReference type="Proteomes" id="UP000277580"/>
    </source>
</evidence>
<evidence type="ECO:0000313" key="1">
    <source>
        <dbReference type="EMBL" id="RPB16973.1"/>
    </source>
</evidence>
<proteinExistence type="predicted"/>
<gene>
    <name evidence="1" type="ORF">P167DRAFT_541713</name>
</gene>
<keyword evidence="2" id="KW-1185">Reference proteome</keyword>
<sequence length="320" mass="35122">MCILLVTTAHPEYSLILLSNRDEFLHRPTARAAFWEEPNSHILSGRDLARPERGTWLGITRTGRLAVLTNYREPTSLAALAEKSRGAMVTSFLTSTTTDSSTSEWLHSLHATGDLHGVGGFSLLCGILRPKDIALGTLQPLAVISNRTPAGDDGVENGATWIAGEKGETWGLSNSLFGDPWPKVKRGEGILAEVVDTAVKEGKNEEELLESLFGVLSFDTLPKLSRDSASYHTQMESLKHSIYIPAFSACHEKVDAHPADMTPITDEDLAKANIQTQWWRDRKYGTQTQTIILVGQDGRVNIFSDLEFSAVSTINNCNLM</sequence>
<dbReference type="InterPro" id="IPR008551">
    <property type="entry name" value="TANGO2"/>
</dbReference>
<dbReference type="Proteomes" id="UP000277580">
    <property type="component" value="Unassembled WGS sequence"/>
</dbReference>
<dbReference type="PANTHER" id="PTHR17985">
    <property type="entry name" value="SER/THR-RICH PROTEIN T10 IN DGCR REGION"/>
    <property type="match status" value="1"/>
</dbReference>
<dbReference type="InParanoid" id="A0A3N4L2C6"/>
<dbReference type="EMBL" id="ML119107">
    <property type="protein sequence ID" value="RPB16973.1"/>
    <property type="molecule type" value="Genomic_DNA"/>
</dbReference>
<dbReference type="GO" id="GO:0009306">
    <property type="term" value="P:protein secretion"/>
    <property type="evidence" value="ECO:0007669"/>
    <property type="project" value="TreeGrafter"/>
</dbReference>
<dbReference type="PANTHER" id="PTHR17985:SF8">
    <property type="entry name" value="TRANSPORT AND GOLGI ORGANIZATION PROTEIN 2 HOMOLOG"/>
    <property type="match status" value="1"/>
</dbReference>
<dbReference type="AlphaFoldDB" id="A0A3N4L2C6"/>
<dbReference type="OrthoDB" id="191601at2759"/>
<name>A0A3N4L2C6_9PEZI</name>
<dbReference type="GO" id="GO:0005794">
    <property type="term" value="C:Golgi apparatus"/>
    <property type="evidence" value="ECO:0007669"/>
    <property type="project" value="TreeGrafter"/>
</dbReference>
<organism evidence="1 2">
    <name type="scientific">Morchella conica CCBAS932</name>
    <dbReference type="NCBI Taxonomy" id="1392247"/>
    <lineage>
        <taxon>Eukaryota</taxon>
        <taxon>Fungi</taxon>
        <taxon>Dikarya</taxon>
        <taxon>Ascomycota</taxon>
        <taxon>Pezizomycotina</taxon>
        <taxon>Pezizomycetes</taxon>
        <taxon>Pezizales</taxon>
        <taxon>Morchellaceae</taxon>
        <taxon>Morchella</taxon>
    </lineage>
</organism>
<reference evidence="1 2" key="1">
    <citation type="journal article" date="2018" name="Nat. Ecol. Evol.">
        <title>Pezizomycetes genomes reveal the molecular basis of ectomycorrhizal truffle lifestyle.</title>
        <authorList>
            <person name="Murat C."/>
            <person name="Payen T."/>
            <person name="Noel B."/>
            <person name="Kuo A."/>
            <person name="Morin E."/>
            <person name="Chen J."/>
            <person name="Kohler A."/>
            <person name="Krizsan K."/>
            <person name="Balestrini R."/>
            <person name="Da Silva C."/>
            <person name="Montanini B."/>
            <person name="Hainaut M."/>
            <person name="Levati E."/>
            <person name="Barry K.W."/>
            <person name="Belfiori B."/>
            <person name="Cichocki N."/>
            <person name="Clum A."/>
            <person name="Dockter R.B."/>
            <person name="Fauchery L."/>
            <person name="Guy J."/>
            <person name="Iotti M."/>
            <person name="Le Tacon F."/>
            <person name="Lindquist E.A."/>
            <person name="Lipzen A."/>
            <person name="Malagnac F."/>
            <person name="Mello A."/>
            <person name="Molinier V."/>
            <person name="Miyauchi S."/>
            <person name="Poulain J."/>
            <person name="Riccioni C."/>
            <person name="Rubini A."/>
            <person name="Sitrit Y."/>
            <person name="Splivallo R."/>
            <person name="Traeger S."/>
            <person name="Wang M."/>
            <person name="Zifcakova L."/>
            <person name="Wipf D."/>
            <person name="Zambonelli A."/>
            <person name="Paolocci F."/>
            <person name="Nowrousian M."/>
            <person name="Ottonello S."/>
            <person name="Baldrian P."/>
            <person name="Spatafora J.W."/>
            <person name="Henrissat B."/>
            <person name="Nagy L.G."/>
            <person name="Aury J.M."/>
            <person name="Wincker P."/>
            <person name="Grigoriev I.V."/>
            <person name="Bonfante P."/>
            <person name="Martin F.M."/>
        </authorList>
    </citation>
    <scope>NUCLEOTIDE SEQUENCE [LARGE SCALE GENOMIC DNA]</scope>
    <source>
        <strain evidence="1 2">CCBAS932</strain>
    </source>
</reference>
<dbReference type="GO" id="GO:0007030">
    <property type="term" value="P:Golgi organization"/>
    <property type="evidence" value="ECO:0007669"/>
    <property type="project" value="TreeGrafter"/>
</dbReference>
<protein>
    <submittedName>
        <fullName evidence="1">DUF833-domain-containing protein</fullName>
    </submittedName>
</protein>
<dbReference type="Pfam" id="PF05742">
    <property type="entry name" value="TANGO2"/>
    <property type="match status" value="1"/>
</dbReference>
<dbReference type="FunCoup" id="A0A3N4L2C6">
    <property type="interactions" value="367"/>
</dbReference>